<dbReference type="HOGENOM" id="CLU_136139_0_0_0"/>
<organism evidence="1">
    <name type="scientific">Candidatus Moduliflexus flocculans</name>
    <dbReference type="NCBI Taxonomy" id="1499966"/>
    <lineage>
        <taxon>Bacteria</taxon>
        <taxon>Candidatus Moduliflexota</taxon>
        <taxon>Candidatus Moduliflexia</taxon>
        <taxon>Candidatus Moduliflexales</taxon>
        <taxon>Candidatus Moduliflexaceae</taxon>
    </lineage>
</organism>
<gene>
    <name evidence="1" type="ORF">U14_04537</name>
</gene>
<dbReference type="Pfam" id="PF14196">
    <property type="entry name" value="ATC_hydrolase"/>
    <property type="match status" value="1"/>
</dbReference>
<dbReference type="AlphaFoldDB" id="A0A0S6W0P5"/>
<dbReference type="EMBL" id="DF820459">
    <property type="protein sequence ID" value="GAK53272.1"/>
    <property type="molecule type" value="Genomic_DNA"/>
</dbReference>
<keyword evidence="2" id="KW-1185">Reference proteome</keyword>
<reference evidence="1" key="1">
    <citation type="journal article" date="2015" name="PeerJ">
        <title>First genomic representation of candidate bacterial phylum KSB3 points to enhanced environmental sensing as a trigger of wastewater bulking.</title>
        <authorList>
            <person name="Sekiguchi Y."/>
            <person name="Ohashi A."/>
            <person name="Parks D.H."/>
            <person name="Yamauchi T."/>
            <person name="Tyson G.W."/>
            <person name="Hugenholtz P."/>
        </authorList>
    </citation>
    <scope>NUCLEOTIDE SEQUENCE [LARGE SCALE GENOMIC DNA]</scope>
</reference>
<evidence type="ECO:0000313" key="1">
    <source>
        <dbReference type="EMBL" id="GAK53272.1"/>
    </source>
</evidence>
<protein>
    <recommendedName>
        <fullName evidence="3">L-2-amino-thiazoline-4-carboxylic acid hydrolase</fullName>
    </recommendedName>
</protein>
<name>A0A0S6W0P5_9BACT</name>
<evidence type="ECO:0008006" key="3">
    <source>
        <dbReference type="Google" id="ProtNLM"/>
    </source>
</evidence>
<dbReference type="STRING" id="1499966.U14_04537"/>
<sequence>MTKEEYLKSMKMVQKMDFKDRVNDLNALKQAFGDQVVEVVLTERGKKVEQQWQQIASQRGKNDIEELKETLWKWVQEAGFEFTSTETDEGTQFHVTRCPLAEIARELQAADWGYTCFCADDPHIVAGFNPAMGFRRTKTLMEGHDCCDHFYYMKADSSK</sequence>
<dbReference type="InterPro" id="IPR026002">
    <property type="entry name" value="ATC_hydrolase-like"/>
</dbReference>
<dbReference type="Proteomes" id="UP000030700">
    <property type="component" value="Unassembled WGS sequence"/>
</dbReference>
<proteinExistence type="predicted"/>
<accession>A0A0S6W0P5</accession>
<evidence type="ECO:0000313" key="2">
    <source>
        <dbReference type="Proteomes" id="UP000030700"/>
    </source>
</evidence>